<protein>
    <submittedName>
        <fullName evidence="4">Uncharacterized protein</fullName>
    </submittedName>
</protein>
<dbReference type="EMBL" id="BOPZ01000003">
    <property type="protein sequence ID" value="GIM27774.1"/>
    <property type="molecule type" value="Genomic_DNA"/>
</dbReference>
<dbReference type="Pfam" id="PF02452">
    <property type="entry name" value="PemK_toxin"/>
    <property type="match status" value="1"/>
</dbReference>
<sequence>MPINKYNQNHVERNLYVNPKLKLNSSVSNELVADRLKYTFNDTKKLLDSANIKDIIPFIIWNDTWNQYGIYGPKKDESYRPQAKLRYSKGRKVFVDFGCGNIGWETSLPHPAFILYNFAKTAVVIPTTSDDGSNFSNEMELSLIRCRKDNNVFPCDSLINLNQIRVISKNRILKDLNCSAQDYMLSNETVDELNSKLPDPIIPYNIDLKQCIEIKIAHLYAKDVFNKMVDYNKQINLNNQSIEKLKDEINELRKENTKLKSRLNNYR</sequence>
<evidence type="ECO:0000256" key="3">
    <source>
        <dbReference type="SAM" id="Coils"/>
    </source>
</evidence>
<evidence type="ECO:0000256" key="1">
    <source>
        <dbReference type="ARBA" id="ARBA00007521"/>
    </source>
</evidence>
<evidence type="ECO:0000256" key="2">
    <source>
        <dbReference type="ARBA" id="ARBA00022649"/>
    </source>
</evidence>
<gene>
    <name evidence="4" type="ORF">CPJCM30710_04400</name>
</gene>
<dbReference type="Proteomes" id="UP000679179">
    <property type="component" value="Unassembled WGS sequence"/>
</dbReference>
<dbReference type="GO" id="GO:0003677">
    <property type="term" value="F:DNA binding"/>
    <property type="evidence" value="ECO:0007669"/>
    <property type="project" value="InterPro"/>
</dbReference>
<organism evidence="4 5">
    <name type="scientific">Clostridium polyendosporum</name>
    <dbReference type="NCBI Taxonomy" id="69208"/>
    <lineage>
        <taxon>Bacteria</taxon>
        <taxon>Bacillati</taxon>
        <taxon>Bacillota</taxon>
        <taxon>Clostridia</taxon>
        <taxon>Eubacteriales</taxon>
        <taxon>Clostridiaceae</taxon>
        <taxon>Clostridium</taxon>
    </lineage>
</organism>
<name>A0A919RWV6_9CLOT</name>
<dbReference type="Gene3D" id="2.30.30.110">
    <property type="match status" value="1"/>
</dbReference>
<feature type="coiled-coil region" evidence="3">
    <location>
        <begin position="228"/>
        <end position="262"/>
    </location>
</feature>
<dbReference type="RefSeq" id="WP_212902530.1">
    <property type="nucleotide sequence ID" value="NZ_BOPZ01000003.1"/>
</dbReference>
<evidence type="ECO:0000313" key="5">
    <source>
        <dbReference type="Proteomes" id="UP000679179"/>
    </source>
</evidence>
<proteinExistence type="inferred from homology"/>
<dbReference type="SUPFAM" id="SSF50118">
    <property type="entry name" value="Cell growth inhibitor/plasmid maintenance toxic component"/>
    <property type="match status" value="1"/>
</dbReference>
<dbReference type="AlphaFoldDB" id="A0A919RWV6"/>
<dbReference type="InterPro" id="IPR011067">
    <property type="entry name" value="Plasmid_toxin/cell-grow_inhib"/>
</dbReference>
<comment type="similarity">
    <text evidence="1">Belongs to the PemK/MazF family.</text>
</comment>
<keyword evidence="2" id="KW-1277">Toxin-antitoxin system</keyword>
<evidence type="ECO:0000313" key="4">
    <source>
        <dbReference type="EMBL" id="GIM27774.1"/>
    </source>
</evidence>
<keyword evidence="3" id="KW-0175">Coiled coil</keyword>
<accession>A0A919RWV6</accession>
<keyword evidence="5" id="KW-1185">Reference proteome</keyword>
<reference evidence="4" key="1">
    <citation type="submission" date="2021-03" db="EMBL/GenBank/DDBJ databases">
        <title>Taxonomic study of Clostridium polyendosporum from meadow-gley soil under rice.</title>
        <authorList>
            <person name="Kobayashi H."/>
            <person name="Tanizawa Y."/>
            <person name="Yagura M."/>
        </authorList>
    </citation>
    <scope>NUCLEOTIDE SEQUENCE</scope>
    <source>
        <strain evidence="4">JCM 30710</strain>
    </source>
</reference>
<dbReference type="InterPro" id="IPR003477">
    <property type="entry name" value="PemK-like"/>
</dbReference>
<comment type="caution">
    <text evidence="4">The sequence shown here is derived from an EMBL/GenBank/DDBJ whole genome shotgun (WGS) entry which is preliminary data.</text>
</comment>